<dbReference type="SUPFAM" id="SSF46934">
    <property type="entry name" value="UBA-like"/>
    <property type="match status" value="1"/>
</dbReference>
<dbReference type="GO" id="GO:0043130">
    <property type="term" value="F:ubiquitin binding"/>
    <property type="evidence" value="ECO:0007669"/>
    <property type="project" value="InterPro"/>
</dbReference>
<dbReference type="Pfam" id="PF02845">
    <property type="entry name" value="CUE"/>
    <property type="match status" value="1"/>
</dbReference>
<feature type="domain" description="CUE" evidence="3">
    <location>
        <begin position="63"/>
        <end position="109"/>
    </location>
</feature>
<gene>
    <name evidence="4" type="ORF">SAY86_028771</name>
</gene>
<dbReference type="InterPro" id="IPR009060">
    <property type="entry name" value="UBA-like_sf"/>
</dbReference>
<keyword evidence="5" id="KW-1185">Reference proteome</keyword>
<evidence type="ECO:0000313" key="5">
    <source>
        <dbReference type="Proteomes" id="UP001346149"/>
    </source>
</evidence>
<protein>
    <recommendedName>
        <fullName evidence="3">CUE domain-containing protein</fullName>
    </recommendedName>
</protein>
<dbReference type="PANTHER" id="PTHR31245:SF20">
    <property type="entry name" value="F18B13.13 PROTEIN"/>
    <property type="match status" value="1"/>
</dbReference>
<evidence type="ECO:0000256" key="2">
    <source>
        <dbReference type="SAM" id="MobiDB-lite"/>
    </source>
</evidence>
<dbReference type="AlphaFoldDB" id="A0AAN7RCI6"/>
<evidence type="ECO:0000256" key="1">
    <source>
        <dbReference type="SAM" id="Coils"/>
    </source>
</evidence>
<feature type="region of interest" description="Disordered" evidence="2">
    <location>
        <begin position="26"/>
        <end position="52"/>
    </location>
</feature>
<dbReference type="EMBL" id="JAXQNO010000006">
    <property type="protein sequence ID" value="KAK4796445.1"/>
    <property type="molecule type" value="Genomic_DNA"/>
</dbReference>
<sequence>MLELDKGCGHDADRGQKPARVVCGSKKRSHFEEHPSTASPVPITKKFRRCSPPPGSAAPGIFPIPSLLDRLVSLFPHMDAQVLEKALEACGNDIDAAIKSLHELCLGSTEENLGPSDQSVSHVEQGADIGTVSALGDSYTQNLPADGPEWVELFVKEMMSATSLDDARARARRALEVFEQTVSSRAGAQAAENSQKEIVMLKQQIEALLRENTILKKAVAIQHERHKELEDKNRELHQLRQLVSQYQEQLRILEVNNYALTMHLKQAQQSSSIPGRFNPDVC</sequence>
<keyword evidence="1" id="KW-0175">Coiled coil</keyword>
<name>A0AAN7RCI6_TRANT</name>
<dbReference type="InterPro" id="IPR003892">
    <property type="entry name" value="CUE"/>
</dbReference>
<reference evidence="4 5" key="1">
    <citation type="journal article" date="2023" name="Hortic Res">
        <title>Pangenome of water caltrop reveals structural variations and asymmetric subgenome divergence after allopolyploidization.</title>
        <authorList>
            <person name="Zhang X."/>
            <person name="Chen Y."/>
            <person name="Wang L."/>
            <person name="Yuan Y."/>
            <person name="Fang M."/>
            <person name="Shi L."/>
            <person name="Lu R."/>
            <person name="Comes H.P."/>
            <person name="Ma Y."/>
            <person name="Chen Y."/>
            <person name="Huang G."/>
            <person name="Zhou Y."/>
            <person name="Zheng Z."/>
            <person name="Qiu Y."/>
        </authorList>
    </citation>
    <scope>NUCLEOTIDE SEQUENCE [LARGE SCALE GENOMIC DNA]</scope>
    <source>
        <strain evidence="4">F231</strain>
    </source>
</reference>
<evidence type="ECO:0000313" key="4">
    <source>
        <dbReference type="EMBL" id="KAK4796445.1"/>
    </source>
</evidence>
<feature type="coiled-coil region" evidence="1">
    <location>
        <begin position="191"/>
        <end position="256"/>
    </location>
</feature>
<dbReference type="Proteomes" id="UP001346149">
    <property type="component" value="Unassembled WGS sequence"/>
</dbReference>
<dbReference type="PANTHER" id="PTHR31245">
    <property type="entry name" value="UBIQUITIN SYSTEM COMPONENT CUE PROTEIN"/>
    <property type="match status" value="1"/>
</dbReference>
<dbReference type="PROSITE" id="PS51140">
    <property type="entry name" value="CUE"/>
    <property type="match status" value="1"/>
</dbReference>
<organism evidence="4 5">
    <name type="scientific">Trapa natans</name>
    <name type="common">Water chestnut</name>
    <dbReference type="NCBI Taxonomy" id="22666"/>
    <lineage>
        <taxon>Eukaryota</taxon>
        <taxon>Viridiplantae</taxon>
        <taxon>Streptophyta</taxon>
        <taxon>Embryophyta</taxon>
        <taxon>Tracheophyta</taxon>
        <taxon>Spermatophyta</taxon>
        <taxon>Magnoliopsida</taxon>
        <taxon>eudicotyledons</taxon>
        <taxon>Gunneridae</taxon>
        <taxon>Pentapetalae</taxon>
        <taxon>rosids</taxon>
        <taxon>malvids</taxon>
        <taxon>Myrtales</taxon>
        <taxon>Lythraceae</taxon>
        <taxon>Trapa</taxon>
    </lineage>
</organism>
<accession>A0AAN7RCI6</accession>
<evidence type="ECO:0000259" key="3">
    <source>
        <dbReference type="PROSITE" id="PS51140"/>
    </source>
</evidence>
<dbReference type="Gene3D" id="1.10.8.10">
    <property type="entry name" value="DNA helicase RuvA subunit, C-terminal domain"/>
    <property type="match status" value="1"/>
</dbReference>
<comment type="caution">
    <text evidence="4">The sequence shown here is derived from an EMBL/GenBank/DDBJ whole genome shotgun (WGS) entry which is preliminary data.</text>
</comment>
<proteinExistence type="predicted"/>
<dbReference type="CDD" id="cd14279">
    <property type="entry name" value="CUE"/>
    <property type="match status" value="1"/>
</dbReference>